<comment type="caution">
    <text evidence="2">The sequence shown here is derived from an EMBL/GenBank/DDBJ whole genome shotgun (WGS) entry which is preliminary data.</text>
</comment>
<dbReference type="SMART" id="SM01059">
    <property type="entry name" value="CAT"/>
    <property type="match status" value="1"/>
</dbReference>
<reference evidence="2" key="2">
    <citation type="journal article" date="2021" name="PeerJ">
        <title>Extensive microbial diversity within the chicken gut microbiome revealed by metagenomics and culture.</title>
        <authorList>
            <person name="Gilroy R."/>
            <person name="Ravi A."/>
            <person name="Getino M."/>
            <person name="Pursley I."/>
            <person name="Horton D.L."/>
            <person name="Alikhan N.F."/>
            <person name="Baker D."/>
            <person name="Gharbi K."/>
            <person name="Hall N."/>
            <person name="Watson M."/>
            <person name="Adriaenssens E.M."/>
            <person name="Foster-Nyarko E."/>
            <person name="Jarju S."/>
            <person name="Secka A."/>
            <person name="Antonio M."/>
            <person name="Oren A."/>
            <person name="Chaudhuri R.R."/>
            <person name="La Ragione R."/>
            <person name="Hildebrand F."/>
            <person name="Pallen M.J."/>
        </authorList>
    </citation>
    <scope>NUCLEOTIDE SEQUENCE</scope>
    <source>
        <strain evidence="2">USAMLcec3-3695</strain>
    </source>
</reference>
<dbReference type="EMBL" id="DVNB01000011">
    <property type="protein sequence ID" value="HIU56328.1"/>
    <property type="molecule type" value="Genomic_DNA"/>
</dbReference>
<dbReference type="InterPro" id="IPR023213">
    <property type="entry name" value="CAT-like_dom_sf"/>
</dbReference>
<organism evidence="2 3">
    <name type="scientific">Candidatus Ornithomonoglobus merdipullorum</name>
    <dbReference type="NCBI Taxonomy" id="2840895"/>
    <lineage>
        <taxon>Bacteria</taxon>
        <taxon>Bacillati</taxon>
        <taxon>Bacillota</taxon>
        <taxon>Clostridia</taxon>
        <taxon>Candidatus Ornithomonoglobus</taxon>
    </lineage>
</organism>
<dbReference type="InterPro" id="IPR001707">
    <property type="entry name" value="Cmp_AcTrfase"/>
</dbReference>
<dbReference type="PIRSF" id="PIRSF000440">
    <property type="entry name" value="CAT"/>
    <property type="match status" value="1"/>
</dbReference>
<evidence type="ECO:0000256" key="1">
    <source>
        <dbReference type="PIRSR" id="PIRSR000440-1"/>
    </source>
</evidence>
<dbReference type="PANTHER" id="PTHR38474">
    <property type="entry name" value="SLR0299 PROTEIN"/>
    <property type="match status" value="1"/>
</dbReference>
<evidence type="ECO:0000313" key="3">
    <source>
        <dbReference type="Proteomes" id="UP000824109"/>
    </source>
</evidence>
<dbReference type="Pfam" id="PF00302">
    <property type="entry name" value="CAT"/>
    <property type="match status" value="1"/>
</dbReference>
<dbReference type="Proteomes" id="UP000824109">
    <property type="component" value="Unassembled WGS sequence"/>
</dbReference>
<dbReference type="AlphaFoldDB" id="A0A9D1MA66"/>
<proteinExistence type="predicted"/>
<protein>
    <submittedName>
        <fullName evidence="2">Chloramphenicol acetyltransferase</fullName>
    </submittedName>
</protein>
<accession>A0A9D1MA66</accession>
<dbReference type="Gene3D" id="3.30.559.10">
    <property type="entry name" value="Chloramphenicol acetyltransferase-like domain"/>
    <property type="match status" value="1"/>
</dbReference>
<feature type="non-terminal residue" evidence="2">
    <location>
        <position position="1"/>
    </location>
</feature>
<reference evidence="2" key="1">
    <citation type="submission" date="2020-10" db="EMBL/GenBank/DDBJ databases">
        <authorList>
            <person name="Gilroy R."/>
        </authorList>
    </citation>
    <scope>NUCLEOTIDE SEQUENCE</scope>
    <source>
        <strain evidence="2">USAMLcec3-3695</strain>
    </source>
</reference>
<sequence length="179" mass="21057">DIDATPLVRFAKKNGFKFYPAMIWAVSKVVNSHDEFKYSWDADGNLIKWDVISPSYAHFHQEDENFTKTVTEFSDDLLEFHDRFLSDREKYKDVRAIAENQPPNFFDVTCLPWVRYKHFDVHVFDEGKFLAPVITWGKYEPEHGKLVMPLTMNIHHAVADGFHLSRFFNEVQELINALE</sequence>
<dbReference type="PANTHER" id="PTHR38474:SF2">
    <property type="entry name" value="CHLORAMPHENICOL ACETYLTRANSFERASE"/>
    <property type="match status" value="1"/>
</dbReference>
<gene>
    <name evidence="2" type="ORF">IAA61_00780</name>
</gene>
<dbReference type="GO" id="GO:0008811">
    <property type="term" value="F:chloramphenicol O-acetyltransferase activity"/>
    <property type="evidence" value="ECO:0007669"/>
    <property type="project" value="InterPro"/>
</dbReference>
<evidence type="ECO:0000313" key="2">
    <source>
        <dbReference type="EMBL" id="HIU56328.1"/>
    </source>
</evidence>
<feature type="active site" description="Proton acceptor" evidence="1">
    <location>
        <position position="156"/>
    </location>
</feature>
<dbReference type="SUPFAM" id="SSF52777">
    <property type="entry name" value="CoA-dependent acyltransferases"/>
    <property type="match status" value="1"/>
</dbReference>
<name>A0A9D1MA66_9FIRM</name>